<dbReference type="RefSeq" id="WP_270151509.1">
    <property type="nucleotide sequence ID" value="NZ_CP115450.1"/>
</dbReference>
<dbReference type="Proteomes" id="UP001212821">
    <property type="component" value="Chromosome"/>
</dbReference>
<protein>
    <submittedName>
        <fullName evidence="1">Uncharacterized protein</fullName>
    </submittedName>
</protein>
<gene>
    <name evidence="1" type="ORF">O1G21_28615</name>
</gene>
<reference evidence="2" key="1">
    <citation type="submission" date="2022-12" db="EMBL/GenBank/DDBJ databases">
        <authorList>
            <person name="Mo P."/>
        </authorList>
    </citation>
    <scope>NUCLEOTIDE SEQUENCE [LARGE SCALE GENOMIC DNA]</scope>
    <source>
        <strain evidence="2">HUAS 3-15</strain>
    </source>
</reference>
<evidence type="ECO:0000313" key="1">
    <source>
        <dbReference type="EMBL" id="WBP91923.1"/>
    </source>
</evidence>
<dbReference type="EMBL" id="CP115450">
    <property type="protein sequence ID" value="WBP91923.1"/>
    <property type="molecule type" value="Genomic_DNA"/>
</dbReference>
<sequence length="79" mass="8997">MRPTSVRTLTPDALESIWNSICFRPMSRWQHHFLEHALTGPCAERDVIRHLAANPFLVLPFGDCELRISWANTPEGDPA</sequence>
<accession>A0ABY7QGM1</accession>
<evidence type="ECO:0000313" key="2">
    <source>
        <dbReference type="Proteomes" id="UP001212821"/>
    </source>
</evidence>
<proteinExistence type="predicted"/>
<keyword evidence="2" id="KW-1185">Reference proteome</keyword>
<organism evidence="1 2">
    <name type="scientific">Kitasatospora cathayae</name>
    <dbReference type="NCBI Taxonomy" id="3004092"/>
    <lineage>
        <taxon>Bacteria</taxon>
        <taxon>Bacillati</taxon>
        <taxon>Actinomycetota</taxon>
        <taxon>Actinomycetes</taxon>
        <taxon>Kitasatosporales</taxon>
        <taxon>Streptomycetaceae</taxon>
        <taxon>Kitasatospora</taxon>
    </lineage>
</organism>
<name>A0ABY7QGM1_9ACTN</name>